<dbReference type="GO" id="GO:0016020">
    <property type="term" value="C:membrane"/>
    <property type="evidence" value="ECO:0007669"/>
    <property type="project" value="UniProtKB-SubCell"/>
</dbReference>
<gene>
    <name evidence="9" type="ORF">JCGZ_10187</name>
</gene>
<evidence type="ECO:0000256" key="6">
    <source>
        <dbReference type="ARBA" id="ARBA00022989"/>
    </source>
</evidence>
<keyword evidence="10" id="KW-1185">Reference proteome</keyword>
<evidence type="ECO:0000256" key="2">
    <source>
        <dbReference type="ARBA" id="ARBA00007647"/>
    </source>
</evidence>
<evidence type="ECO:0000256" key="3">
    <source>
        <dbReference type="ARBA" id="ARBA00022676"/>
    </source>
</evidence>
<keyword evidence="6 8" id="KW-1133">Transmembrane helix</keyword>
<keyword evidence="7 8" id="KW-0472">Membrane</keyword>
<dbReference type="STRING" id="180498.A0A067LD83"/>
<dbReference type="GO" id="GO:0005737">
    <property type="term" value="C:cytoplasm"/>
    <property type="evidence" value="ECO:0007669"/>
    <property type="project" value="TreeGrafter"/>
</dbReference>
<comment type="subcellular location">
    <subcellularLocation>
        <location evidence="1">Membrane</location>
        <topology evidence="1">Single-pass membrane protein</topology>
    </subcellularLocation>
</comment>
<dbReference type="PANTHER" id="PTHR21461">
    <property type="entry name" value="GLYCOSYLTRANSFERASE FAMILY 92 PROTEIN"/>
    <property type="match status" value="1"/>
</dbReference>
<proteinExistence type="inferred from homology"/>
<dbReference type="Proteomes" id="UP000027138">
    <property type="component" value="Unassembled WGS sequence"/>
</dbReference>
<keyword evidence="4 8" id="KW-0808">Transferase</keyword>
<keyword evidence="3 8" id="KW-0328">Glycosyltransferase</keyword>
<evidence type="ECO:0000256" key="4">
    <source>
        <dbReference type="ARBA" id="ARBA00022679"/>
    </source>
</evidence>
<organism evidence="9 10">
    <name type="scientific">Jatropha curcas</name>
    <name type="common">Barbados nut</name>
    <dbReference type="NCBI Taxonomy" id="180498"/>
    <lineage>
        <taxon>Eukaryota</taxon>
        <taxon>Viridiplantae</taxon>
        <taxon>Streptophyta</taxon>
        <taxon>Embryophyta</taxon>
        <taxon>Tracheophyta</taxon>
        <taxon>Spermatophyta</taxon>
        <taxon>Magnoliopsida</taxon>
        <taxon>eudicotyledons</taxon>
        <taxon>Gunneridae</taxon>
        <taxon>Pentapetalae</taxon>
        <taxon>rosids</taxon>
        <taxon>fabids</taxon>
        <taxon>Malpighiales</taxon>
        <taxon>Euphorbiaceae</taxon>
        <taxon>Crotonoideae</taxon>
        <taxon>Jatropheae</taxon>
        <taxon>Jatropha</taxon>
    </lineage>
</organism>
<accession>A0A067LD83</accession>
<evidence type="ECO:0000256" key="5">
    <source>
        <dbReference type="ARBA" id="ARBA00022692"/>
    </source>
</evidence>
<evidence type="ECO:0000313" key="9">
    <source>
        <dbReference type="EMBL" id="KDP46347.1"/>
    </source>
</evidence>
<evidence type="ECO:0000256" key="8">
    <source>
        <dbReference type="RuleBase" id="RU366017"/>
    </source>
</evidence>
<dbReference type="PANTHER" id="PTHR21461:SF55">
    <property type="entry name" value="GLYCOSYLTRANSFERASE FAMILY 92 PROTEIN"/>
    <property type="match status" value="1"/>
</dbReference>
<evidence type="ECO:0000313" key="10">
    <source>
        <dbReference type="Proteomes" id="UP000027138"/>
    </source>
</evidence>
<name>A0A067LD83_JATCU</name>
<dbReference type="EC" id="2.4.1.-" evidence="8"/>
<evidence type="ECO:0000256" key="1">
    <source>
        <dbReference type="ARBA" id="ARBA00004167"/>
    </source>
</evidence>
<keyword evidence="5 8" id="KW-0812">Transmembrane</keyword>
<dbReference type="OrthoDB" id="2526284at2759"/>
<comment type="similarity">
    <text evidence="2 8">Belongs to the glycosyltransferase 92 family.</text>
</comment>
<evidence type="ECO:0000256" key="7">
    <source>
        <dbReference type="ARBA" id="ARBA00023136"/>
    </source>
</evidence>
<protein>
    <recommendedName>
        <fullName evidence="8">Glycosyltransferase family 92 protein</fullName>
        <ecNumber evidence="8">2.4.1.-</ecNumber>
    </recommendedName>
</protein>
<dbReference type="PROSITE" id="PS51257">
    <property type="entry name" value="PROKAR_LIPOPROTEIN"/>
    <property type="match status" value="1"/>
</dbReference>
<dbReference type="InterPro" id="IPR008166">
    <property type="entry name" value="Glyco_transf_92"/>
</dbReference>
<dbReference type="GO" id="GO:0016757">
    <property type="term" value="F:glycosyltransferase activity"/>
    <property type="evidence" value="ECO:0007669"/>
    <property type="project" value="UniProtKB-UniRule"/>
</dbReference>
<sequence length="572" mass="65682">MKDRRRREVVSWSRFFWCTIFVVVSCVFLTGLRLSSFRLLFGDKYRPEIVPAWRPPSLAVILSDSPVNSAFSIRETVMLPDQVLIFPKYPRLGRLFTKEDFDCVYFLANASSSEPQVKQPPNHIDGDDLDDQIVRCPLNPRGLTVSLALKSDGGYIQPRPTHRWDSLVYEAIIDSDNTTIVFVKGLNLRPDKLYNASKFECVYGWDFRRPKFLIGSDVISIAQEIVRCQTPLSILSNPLKVNNSIKVSIRLKGKGTLHSVARLRLKLSSGSDPKAQKPHEMCICTMLRNQARFFKEWVMYHSKIGVQRWFIYDNNSDDDINSVIESLVGSNFNISRHVWPWVKTQEAGFAHCALRARGLCEWVGFIDVDEYFYLPTGLDLHEAIRNQSQSSNRSNVAELRVSCHSFGPSGLTHVPKQGVTVGYTCRMVIRERHKSIVKPEALNSTLMNVVHHFHLRDGFSYVDADMGVLVINHYKYQVWEVFKEKFYRRVATYVADWQNEQNVGSKDRTPGLGTRAVEPPDWPNRFCEVTDTGLKDQVLQKFMDPATNILPWQEEQGVLDRKAISRRQLKSL</sequence>
<dbReference type="AlphaFoldDB" id="A0A067LD83"/>
<dbReference type="EMBL" id="KK914219">
    <property type="protein sequence ID" value="KDP46347.1"/>
    <property type="molecule type" value="Genomic_DNA"/>
</dbReference>
<dbReference type="Pfam" id="PF01697">
    <property type="entry name" value="Glyco_transf_92"/>
    <property type="match status" value="1"/>
</dbReference>
<reference evidence="9 10" key="1">
    <citation type="journal article" date="2014" name="PLoS ONE">
        <title>Global Analysis of Gene Expression Profiles in Physic Nut (Jatropha curcas L.) Seedlings Exposed to Salt Stress.</title>
        <authorList>
            <person name="Zhang L."/>
            <person name="Zhang C."/>
            <person name="Wu P."/>
            <person name="Chen Y."/>
            <person name="Li M."/>
            <person name="Jiang H."/>
            <person name="Wu G."/>
        </authorList>
    </citation>
    <scope>NUCLEOTIDE SEQUENCE [LARGE SCALE GENOMIC DNA]</scope>
    <source>
        <strain evidence="10">cv. GZQX0401</strain>
        <tissue evidence="9">Young leaves</tissue>
    </source>
</reference>
<feature type="transmembrane region" description="Helical" evidence="8">
    <location>
        <begin position="12"/>
        <end position="32"/>
    </location>
</feature>